<protein>
    <submittedName>
        <fullName evidence="2">Uncharacterized protein</fullName>
    </submittedName>
</protein>
<evidence type="ECO:0000256" key="1">
    <source>
        <dbReference type="SAM" id="MobiDB-lite"/>
    </source>
</evidence>
<dbReference type="EMBL" id="KZ559141">
    <property type="protein sequence ID" value="PLB37719.1"/>
    <property type="molecule type" value="Genomic_DNA"/>
</dbReference>
<evidence type="ECO:0000313" key="3">
    <source>
        <dbReference type="Proteomes" id="UP000234585"/>
    </source>
</evidence>
<name>A0A2I2FAS3_ASPCN</name>
<feature type="compositionally biased region" description="Polar residues" evidence="1">
    <location>
        <begin position="413"/>
        <end position="436"/>
    </location>
</feature>
<feature type="compositionally biased region" description="Low complexity" evidence="1">
    <location>
        <begin position="330"/>
        <end position="339"/>
    </location>
</feature>
<feature type="region of interest" description="Disordered" evidence="1">
    <location>
        <begin position="405"/>
        <end position="528"/>
    </location>
</feature>
<dbReference type="Proteomes" id="UP000234585">
    <property type="component" value="Unassembled WGS sequence"/>
</dbReference>
<keyword evidence="3" id="KW-1185">Reference proteome</keyword>
<proteinExistence type="predicted"/>
<dbReference type="OrthoDB" id="5417628at2759"/>
<reference evidence="2 3" key="1">
    <citation type="submission" date="2017-12" db="EMBL/GenBank/DDBJ databases">
        <authorList>
            <consortium name="DOE Joint Genome Institute"/>
            <person name="Haridas S."/>
            <person name="Kjaerbolling I."/>
            <person name="Vesth T.C."/>
            <person name="Frisvad J.C."/>
            <person name="Nybo J.L."/>
            <person name="Theobald S."/>
            <person name="Kuo A."/>
            <person name="Bowyer P."/>
            <person name="Matsuda Y."/>
            <person name="Mondo S."/>
            <person name="Lyhne E.K."/>
            <person name="Kogle M.E."/>
            <person name="Clum A."/>
            <person name="Lipzen A."/>
            <person name="Salamov A."/>
            <person name="Ngan C.Y."/>
            <person name="Daum C."/>
            <person name="Chiniquy J."/>
            <person name="Barry K."/>
            <person name="LaButti K."/>
            <person name="Simmons B.A."/>
            <person name="Magnuson J.K."/>
            <person name="Mortensen U.H."/>
            <person name="Larsen T.O."/>
            <person name="Grigoriev I.V."/>
            <person name="Baker S.E."/>
            <person name="Andersen M.R."/>
            <person name="Nordberg H.P."/>
            <person name="Cantor M.N."/>
            <person name="Hua S.X."/>
        </authorList>
    </citation>
    <scope>NUCLEOTIDE SEQUENCE [LARGE SCALE GENOMIC DNA]</scope>
    <source>
        <strain evidence="2 3">CBS 102.13</strain>
    </source>
</reference>
<evidence type="ECO:0000313" key="2">
    <source>
        <dbReference type="EMBL" id="PLB37719.1"/>
    </source>
</evidence>
<organism evidence="2 3">
    <name type="scientific">Aspergillus candidus</name>
    <dbReference type="NCBI Taxonomy" id="41067"/>
    <lineage>
        <taxon>Eukaryota</taxon>
        <taxon>Fungi</taxon>
        <taxon>Dikarya</taxon>
        <taxon>Ascomycota</taxon>
        <taxon>Pezizomycotina</taxon>
        <taxon>Eurotiomycetes</taxon>
        <taxon>Eurotiomycetidae</taxon>
        <taxon>Eurotiales</taxon>
        <taxon>Aspergillaceae</taxon>
        <taxon>Aspergillus</taxon>
        <taxon>Aspergillus subgen. Circumdati</taxon>
    </lineage>
</organism>
<gene>
    <name evidence="2" type="ORF">BDW47DRAFT_131953</name>
</gene>
<feature type="region of interest" description="Disordered" evidence="1">
    <location>
        <begin position="370"/>
        <end position="393"/>
    </location>
</feature>
<feature type="compositionally biased region" description="Basic and acidic residues" evidence="1">
    <location>
        <begin position="465"/>
        <end position="485"/>
    </location>
</feature>
<accession>A0A2I2FAS3</accession>
<feature type="region of interest" description="Disordered" evidence="1">
    <location>
        <begin position="306"/>
        <end position="352"/>
    </location>
</feature>
<dbReference type="AlphaFoldDB" id="A0A2I2FAS3"/>
<feature type="compositionally biased region" description="Low complexity" evidence="1">
    <location>
        <begin position="487"/>
        <end position="500"/>
    </location>
</feature>
<sequence length="562" mass="62054">MRYENWDVLLFPDTSKIPIQEFKTQCFVTKDRDSPYLHNPSLDILSYLPSQSTVGLLPVLTTFIPSLQQNSPFRVSIHSWDKPRASRLMETMLQPDDSLLFEIRIFIDGLCVSGSVFSQRTSWPHVIDIDKSGNQDYLRFPPFHSDILEQRHWDAGDLHGRVRIVISEGFSRPHRSPPFERVKDLIVFAFQHAPLHVLEYSSIAWPNASMWSREARLFKYNTGSGLVDKKELDDSHAHSPTRHGLRQVALANSQASSSAVRNTWPYRDYYYSSLGPAPQWQGNQAEPRIAPPESFMPDPFIDPYMLDPSARHRGARPSWEDVSMPDYAPSSGSSRALSSMTGVSYEHSKNPSLVTPIDEESYTQFVEALSPPKPLASGTHAPANTPSGASLPMGTKLSAAAEARSASYAKPSKGTSVLKNISNPPSREVSESSVKSTLPPELMAEIPATGKPRASPSAQVKGRKERLPQDKENETAEAARRDIDRLTPTPTKATPARTSTNLEAPVDPRVKRSAGSRRGSTSIPKGEPVLLSPVLDLTNIGDVAQPAIDNVVSSTTEAAEIE</sequence>
<dbReference type="STRING" id="41067.A0A2I2FAS3"/>
<dbReference type="RefSeq" id="XP_024671731.1">
    <property type="nucleotide sequence ID" value="XM_024817434.1"/>
</dbReference>
<dbReference type="GeneID" id="36524594"/>